<reference evidence="1" key="1">
    <citation type="journal article" date="2020" name="Stud. Mycol.">
        <title>101 Dothideomycetes genomes: a test case for predicting lifestyles and emergence of pathogens.</title>
        <authorList>
            <person name="Haridas S."/>
            <person name="Albert R."/>
            <person name="Binder M."/>
            <person name="Bloem J."/>
            <person name="Labutti K."/>
            <person name="Salamov A."/>
            <person name="Andreopoulos B."/>
            <person name="Baker S."/>
            <person name="Barry K."/>
            <person name="Bills G."/>
            <person name="Bluhm B."/>
            <person name="Cannon C."/>
            <person name="Castanera R."/>
            <person name="Culley D."/>
            <person name="Daum C."/>
            <person name="Ezra D."/>
            <person name="Gonzalez J."/>
            <person name="Henrissat B."/>
            <person name="Kuo A."/>
            <person name="Liang C."/>
            <person name="Lipzen A."/>
            <person name="Lutzoni F."/>
            <person name="Magnuson J."/>
            <person name="Mondo S."/>
            <person name="Nolan M."/>
            <person name="Ohm R."/>
            <person name="Pangilinan J."/>
            <person name="Park H.-J."/>
            <person name="Ramirez L."/>
            <person name="Alfaro M."/>
            <person name="Sun H."/>
            <person name="Tritt A."/>
            <person name="Yoshinaga Y."/>
            <person name="Zwiers L.-H."/>
            <person name="Turgeon B."/>
            <person name="Goodwin S."/>
            <person name="Spatafora J."/>
            <person name="Crous P."/>
            <person name="Grigoriev I."/>
        </authorList>
    </citation>
    <scope>NUCLEOTIDE SEQUENCE</scope>
    <source>
        <strain evidence="1">CBS 123094</strain>
    </source>
</reference>
<dbReference type="GO" id="GO:0004525">
    <property type="term" value="F:ribonuclease III activity"/>
    <property type="evidence" value="ECO:0007669"/>
    <property type="project" value="InterPro"/>
</dbReference>
<evidence type="ECO:0008006" key="3">
    <source>
        <dbReference type="Google" id="ProtNLM"/>
    </source>
</evidence>
<dbReference type="SUPFAM" id="SSF69065">
    <property type="entry name" value="RNase III domain-like"/>
    <property type="match status" value="1"/>
</dbReference>
<evidence type="ECO:0000313" key="2">
    <source>
        <dbReference type="Proteomes" id="UP000799779"/>
    </source>
</evidence>
<evidence type="ECO:0000313" key="1">
    <source>
        <dbReference type="EMBL" id="KAF2007623.1"/>
    </source>
</evidence>
<dbReference type="InterPro" id="IPR036389">
    <property type="entry name" value="RNase_III_sf"/>
</dbReference>
<accession>A0A6A5X3V5</accession>
<keyword evidence="2" id="KW-1185">Reference proteome</keyword>
<sequence length="579" mass="64571">MASEYVQAKINYKFADVELLHSALRTAHRSDEEGTSDDGNRGLARLGLCAVDMMETLNAMVVENGTKRGEDIRDHWFRSKQGRAIACKRLGLDHYIIQSIRQQHEKPSSAILAHALSAVIGAVWLDLQRRNESTSNILEQISGILHRIHRIDTVITNAEGGCVSTTDESRTLILEGNHVIQGSIPGEAFNFTAPNEILGQNINLRAVPMHHSLDQTQNDTLFGTDPALVSFDSLQSQANLAPFGGALAHIQDMHFMEFHSDATGSMWNSTWLSGFNEAVEHQEQRIQIGHEGTADSPQGSLDTTEHPRTAVTLGKRKYLHDNEGRQDDTSLHQRLVHEELEKLNNFPTYIRGDLKALLDHAQIGELSGDASQVMQLRLLYFTIGSCQTLIGFKETLRVVRGMSNDFMYAPGPDLCCTERFREICRLDHQEALCVLLRRYHVVKLFETELANLRQSNGVVVETPSTFNMGHSAKSGNPAVRVQAELTDGVLGKIRPDLERGTREFRRIRLQISQLRRLAKVLQILSETYGFGILALLPSGPAYSEFNLTDNMQAIVHYRKEVQALFRSAISTSRACSAGA</sequence>
<dbReference type="GO" id="GO:0006396">
    <property type="term" value="P:RNA processing"/>
    <property type="evidence" value="ECO:0007669"/>
    <property type="project" value="InterPro"/>
</dbReference>
<gene>
    <name evidence="1" type="ORF">P154DRAFT_614925</name>
</gene>
<organism evidence="1 2">
    <name type="scientific">Amniculicola lignicola CBS 123094</name>
    <dbReference type="NCBI Taxonomy" id="1392246"/>
    <lineage>
        <taxon>Eukaryota</taxon>
        <taxon>Fungi</taxon>
        <taxon>Dikarya</taxon>
        <taxon>Ascomycota</taxon>
        <taxon>Pezizomycotina</taxon>
        <taxon>Dothideomycetes</taxon>
        <taxon>Pleosporomycetidae</taxon>
        <taxon>Pleosporales</taxon>
        <taxon>Amniculicolaceae</taxon>
        <taxon>Amniculicola</taxon>
    </lineage>
</organism>
<dbReference type="Gene3D" id="1.10.1520.10">
    <property type="entry name" value="Ribonuclease III domain"/>
    <property type="match status" value="1"/>
</dbReference>
<dbReference type="OrthoDB" id="67027at2759"/>
<name>A0A6A5X3V5_9PLEO</name>
<dbReference type="AlphaFoldDB" id="A0A6A5X3V5"/>
<dbReference type="EMBL" id="ML977557">
    <property type="protein sequence ID" value="KAF2007623.1"/>
    <property type="molecule type" value="Genomic_DNA"/>
</dbReference>
<proteinExistence type="predicted"/>
<dbReference type="Proteomes" id="UP000799779">
    <property type="component" value="Unassembled WGS sequence"/>
</dbReference>
<protein>
    <recommendedName>
        <fullName evidence="3">RNase III domain-containing protein</fullName>
    </recommendedName>
</protein>